<accession>A0A836H2V7</accession>
<dbReference type="GO" id="GO:0051536">
    <property type="term" value="F:iron-sulfur cluster binding"/>
    <property type="evidence" value="ECO:0007669"/>
    <property type="project" value="InterPro"/>
</dbReference>
<dbReference type="SMR" id="A0A836H2V7"/>
<dbReference type="Pfam" id="PF01106">
    <property type="entry name" value="NifU"/>
    <property type="match status" value="1"/>
</dbReference>
<feature type="domain" description="Scaffold protein Nfu/NifU N-terminal" evidence="3">
    <location>
        <begin position="72"/>
        <end position="158"/>
    </location>
</feature>
<dbReference type="Gene3D" id="3.30.1370.70">
    <property type="entry name" value="Scaffold protein Nfu/NifU, N-terminal domain"/>
    <property type="match status" value="1"/>
</dbReference>
<dbReference type="GO" id="GO:0005506">
    <property type="term" value="F:iron ion binding"/>
    <property type="evidence" value="ECO:0007669"/>
    <property type="project" value="InterPro"/>
</dbReference>
<dbReference type="RefSeq" id="XP_067059950.1">
    <property type="nucleotide sequence ID" value="XM_067204398.1"/>
</dbReference>
<dbReference type="SUPFAM" id="SSF110836">
    <property type="entry name" value="Hypothetical protein SAV1430"/>
    <property type="match status" value="1"/>
</dbReference>
<dbReference type="InterPro" id="IPR001075">
    <property type="entry name" value="NIF_FeS_clus_asmbl_NifU_C"/>
</dbReference>
<dbReference type="InterPro" id="IPR036498">
    <property type="entry name" value="Nfu/NifU_N_sf"/>
</dbReference>
<keyword evidence="5" id="KW-1185">Reference proteome</keyword>
<dbReference type="InterPro" id="IPR034904">
    <property type="entry name" value="FSCA_dom_sf"/>
</dbReference>
<proteinExistence type="inferred from homology"/>
<dbReference type="PANTHER" id="PTHR11178:SF52">
    <property type="entry name" value="PROTEIN 5, PUTATIVE-RELATED"/>
    <property type="match status" value="1"/>
</dbReference>
<dbReference type="Pfam" id="PF08712">
    <property type="entry name" value="Nfu_N"/>
    <property type="match status" value="1"/>
</dbReference>
<dbReference type="PANTHER" id="PTHR11178">
    <property type="entry name" value="IRON-SULFUR CLUSTER SCAFFOLD PROTEIN NFU-RELATED"/>
    <property type="match status" value="1"/>
</dbReference>
<evidence type="ECO:0000259" key="3">
    <source>
        <dbReference type="SMART" id="SM00932"/>
    </source>
</evidence>
<dbReference type="GO" id="GO:0016226">
    <property type="term" value="P:iron-sulfur cluster assembly"/>
    <property type="evidence" value="ECO:0007669"/>
    <property type="project" value="InterPro"/>
</dbReference>
<evidence type="ECO:0000256" key="2">
    <source>
        <dbReference type="SAM" id="MobiDB-lite"/>
    </source>
</evidence>
<dbReference type="InterPro" id="IPR014824">
    <property type="entry name" value="Nfu/NifU_N"/>
</dbReference>
<evidence type="ECO:0000256" key="1">
    <source>
        <dbReference type="ARBA" id="ARBA00006420"/>
    </source>
</evidence>
<feature type="region of interest" description="Disordered" evidence="2">
    <location>
        <begin position="391"/>
        <end position="413"/>
    </location>
</feature>
<dbReference type="GeneID" id="92358332"/>
<dbReference type="Proteomes" id="UP000674143">
    <property type="component" value="Unassembled WGS sequence"/>
</dbReference>
<dbReference type="Gene3D" id="3.30.300.130">
    <property type="entry name" value="Fe-S cluster assembly (FSCA)"/>
    <property type="match status" value="1"/>
</dbReference>
<dbReference type="FunFam" id="3.30.1370.70:FF:000004">
    <property type="entry name" value="HIRA-interacting protein 5, putative"/>
    <property type="match status" value="1"/>
</dbReference>
<name>A0A836H2V7_9TRYP</name>
<feature type="compositionally biased region" description="Polar residues" evidence="2">
    <location>
        <begin position="400"/>
        <end position="412"/>
    </location>
</feature>
<dbReference type="GO" id="GO:0005739">
    <property type="term" value="C:mitochondrion"/>
    <property type="evidence" value="ECO:0007669"/>
    <property type="project" value="TreeGrafter"/>
</dbReference>
<comment type="caution">
    <text evidence="4">The sequence shown here is derived from an EMBL/GenBank/DDBJ whole genome shotgun (WGS) entry which is preliminary data.</text>
</comment>
<dbReference type="AlphaFoldDB" id="A0A836H2V7"/>
<comment type="similarity">
    <text evidence="1">Belongs to the NifU family.</text>
</comment>
<sequence length="443" mass="47071">MRTRMLCVRRYAGLPGRATVSCVEIGGLDVSLTASVSAAPTIWRRGLAFPHSASRSSLASSSWCTPQRAVFVRFQPTPNDACFKFCVDEMQFLPPNMNTMVFDSTNSYLSPLAHTLLEALPMVEEVTVGTSFVTVKRVDEADMAAAARHFAMKFHQAGRDHGTDEAAAEARSQALQQNIADVLKDDGEAAALRRSGSATFTAPSLSPFDVGGFTVSPSSQDEQVDIGALHSLIAATDWSELKFHVSALLTDHICSGNPHVDPSAPNPHADTVPAEGDSEVVLMIKELMATTIRPQLQDDGGDLRFVGFDPVSGDMRVELLGACRTCTSSKTTLMDLIERTTRHWIPEVKSVKDVSRAASVLKELSARHDRAAEGAPDPSLSSLADQVAGKVDDGLPKANGTVQLSPSATSAPAQAVSGAYKILRKVRASSHGEATTASAAAPS</sequence>
<evidence type="ECO:0000313" key="5">
    <source>
        <dbReference type="Proteomes" id="UP000674143"/>
    </source>
</evidence>
<dbReference type="EMBL" id="JAFHLR010000033">
    <property type="protein sequence ID" value="KAG5468973.1"/>
    <property type="molecule type" value="Genomic_DNA"/>
</dbReference>
<dbReference type="SMART" id="SM00932">
    <property type="entry name" value="Nfu_N"/>
    <property type="match status" value="1"/>
</dbReference>
<protein>
    <recommendedName>
        <fullName evidence="3">Scaffold protein Nfu/NifU N-terminal domain-containing protein</fullName>
    </recommendedName>
</protein>
<dbReference type="SUPFAM" id="SSF117916">
    <property type="entry name" value="Fe-S cluster assembly (FSCA) domain-like"/>
    <property type="match status" value="1"/>
</dbReference>
<gene>
    <name evidence="4" type="ORF">LSCM4_02366</name>
</gene>
<evidence type="ECO:0000313" key="4">
    <source>
        <dbReference type="EMBL" id="KAG5468973.1"/>
    </source>
</evidence>
<organism evidence="4 5">
    <name type="scientific">Leishmania orientalis</name>
    <dbReference type="NCBI Taxonomy" id="2249476"/>
    <lineage>
        <taxon>Eukaryota</taxon>
        <taxon>Discoba</taxon>
        <taxon>Euglenozoa</taxon>
        <taxon>Kinetoplastea</taxon>
        <taxon>Metakinetoplastina</taxon>
        <taxon>Trypanosomatida</taxon>
        <taxon>Trypanosomatidae</taxon>
        <taxon>Leishmaniinae</taxon>
        <taxon>Leishmania</taxon>
    </lineage>
</organism>
<reference evidence="5" key="2">
    <citation type="journal article" date="2021" name="Sci. Data">
        <title>Chromosome-scale genome sequencing, assembly and annotation of six genomes from subfamily Leishmaniinae.</title>
        <authorList>
            <person name="Almutairi H."/>
            <person name="Urbaniak M.D."/>
            <person name="Bates M.D."/>
            <person name="Jariyapan N."/>
            <person name="Kwakye-Nuako G."/>
            <person name="Thomaz Soccol V."/>
            <person name="Al-Salem W.S."/>
            <person name="Dillon R.J."/>
            <person name="Bates P.A."/>
            <person name="Gatherer D."/>
        </authorList>
    </citation>
    <scope>NUCLEOTIDE SEQUENCE [LARGE SCALE GENOMIC DNA]</scope>
</reference>
<dbReference type="KEGG" id="loi:92358332"/>
<reference evidence="5" key="1">
    <citation type="journal article" date="2021" name="Microbiol. Resour. Announc.">
        <title>LGAAP: Leishmaniinae Genome Assembly and Annotation Pipeline.</title>
        <authorList>
            <person name="Almutairi H."/>
            <person name="Urbaniak M.D."/>
            <person name="Bates M.D."/>
            <person name="Jariyapan N."/>
            <person name="Kwakye-Nuako G."/>
            <person name="Thomaz-Soccol V."/>
            <person name="Al-Salem W.S."/>
            <person name="Dillon R.J."/>
            <person name="Bates P.A."/>
            <person name="Gatherer D."/>
        </authorList>
    </citation>
    <scope>NUCLEOTIDE SEQUENCE [LARGE SCALE GENOMIC DNA]</scope>
</reference>